<name>A0ABV4SPB5_9ACTN</name>
<feature type="region of interest" description="Disordered" evidence="1">
    <location>
        <begin position="297"/>
        <end position="326"/>
    </location>
</feature>
<dbReference type="EMBL" id="JBGOSP010000015">
    <property type="protein sequence ID" value="MFA3840041.1"/>
    <property type="molecule type" value="Genomic_DNA"/>
</dbReference>
<evidence type="ECO:0000313" key="2">
    <source>
        <dbReference type="EMBL" id="MFA3840041.1"/>
    </source>
</evidence>
<proteinExistence type="predicted"/>
<evidence type="ECO:0008006" key="4">
    <source>
        <dbReference type="Google" id="ProtNLM"/>
    </source>
</evidence>
<dbReference type="Proteomes" id="UP001571476">
    <property type="component" value="Unassembled WGS sequence"/>
</dbReference>
<sequence>MRDLREIAMDGLVLSAWARADGWSRAGLCRQLKAEGWQRVVEGAWLEPGAPVDLKVRLLATQWTAPYLVVSHSAAAWLWGIELPYPEAEFTAKRLHIGRHRSGIHRIALPDTEVTELHGLRCTTVDRTLADLLRQAPQDDAITAVESALTWRRVRHQRRRPLTTLDRVGRAAGQEGMGGRVGALKRLRLVDTRSASPAETVARLRMAEAGLHPTPQVELTTHEGRLVRPDFFFVRDGVVVEIEGYAFHGTREAHRRDVERFNDLQMCPEVRLILRFTAHEVFDDSARMVARIRRALSLPPQRPQLPHQKTPLPSKSQPLPPTKDLR</sequence>
<protein>
    <recommendedName>
        <fullName evidence="4">DUF559 domain-containing protein</fullName>
    </recommendedName>
</protein>
<keyword evidence="3" id="KW-1185">Reference proteome</keyword>
<gene>
    <name evidence="2" type="ORF">ACEG43_28325</name>
</gene>
<reference evidence="2 3" key="1">
    <citation type="submission" date="2024-08" db="EMBL/GenBank/DDBJ databases">
        <title>Genome sequence of Streptomyces aureus CACIA-1.46HGO.</title>
        <authorList>
            <person name="Evangelista-Martinez Z."/>
        </authorList>
    </citation>
    <scope>NUCLEOTIDE SEQUENCE [LARGE SCALE GENOMIC DNA]</scope>
    <source>
        <strain evidence="2 3">CACIA-1.46HGO</strain>
    </source>
</reference>
<dbReference type="RefSeq" id="WP_372564707.1">
    <property type="nucleotide sequence ID" value="NZ_JBGOSP010000015.1"/>
</dbReference>
<evidence type="ECO:0000256" key="1">
    <source>
        <dbReference type="SAM" id="MobiDB-lite"/>
    </source>
</evidence>
<evidence type="ECO:0000313" key="3">
    <source>
        <dbReference type="Proteomes" id="UP001571476"/>
    </source>
</evidence>
<comment type="caution">
    <text evidence="2">The sequence shown here is derived from an EMBL/GenBank/DDBJ whole genome shotgun (WGS) entry which is preliminary data.</text>
</comment>
<organism evidence="2 3">
    <name type="scientific">Streptomyces aureus</name>
    <dbReference type="NCBI Taxonomy" id="193461"/>
    <lineage>
        <taxon>Bacteria</taxon>
        <taxon>Bacillati</taxon>
        <taxon>Actinomycetota</taxon>
        <taxon>Actinomycetes</taxon>
        <taxon>Kitasatosporales</taxon>
        <taxon>Streptomycetaceae</taxon>
        <taxon>Streptomyces</taxon>
    </lineage>
</organism>
<accession>A0ABV4SPB5</accession>